<keyword evidence="2" id="KW-0547">Nucleotide-binding</keyword>
<evidence type="ECO:0000256" key="2">
    <source>
        <dbReference type="HAMAP-Rule" id="MF_01539"/>
    </source>
</evidence>
<keyword evidence="1 2" id="KW-0819">tRNA processing</keyword>
<feature type="binding site" evidence="2">
    <location>
        <position position="191"/>
    </location>
    <ligand>
        <name>ATP</name>
        <dbReference type="ChEBI" id="CHEBI:30616"/>
    </ligand>
</feature>
<comment type="caution">
    <text evidence="2">Lacks conserved residue(s) required for the propagation of feature annotation.</text>
</comment>
<dbReference type="RefSeq" id="WP_186836878.1">
    <property type="nucleotide sequence ID" value="NZ_JACOPD010000005.1"/>
</dbReference>
<keyword evidence="2" id="KW-0436">Ligase</keyword>
<keyword evidence="4" id="KW-1185">Reference proteome</keyword>
<gene>
    <name evidence="2" type="primary">tmcAL</name>
    <name evidence="3" type="ORF">H8S01_08265</name>
</gene>
<dbReference type="EMBL" id="JACOPD010000005">
    <property type="protein sequence ID" value="MBC5680951.1"/>
    <property type="molecule type" value="Genomic_DNA"/>
</dbReference>
<accession>A0ABR7G0H7</accession>
<evidence type="ECO:0000313" key="3">
    <source>
        <dbReference type="EMBL" id="MBC5680951.1"/>
    </source>
</evidence>
<dbReference type="PANTHER" id="PTHR37825">
    <property type="entry name" value="TRNA(MET) CYTIDINE ACETATE LIGASE"/>
    <property type="match status" value="1"/>
</dbReference>
<dbReference type="EC" id="6.3.4.-" evidence="2"/>
<feature type="binding site" evidence="2">
    <location>
        <position position="104"/>
    </location>
    <ligand>
        <name>ATP</name>
        <dbReference type="ChEBI" id="CHEBI:30616"/>
    </ligand>
</feature>
<dbReference type="InterPro" id="IPR008513">
    <property type="entry name" value="tRNA(Met)_cyd_acetate_ligase"/>
</dbReference>
<organism evidence="3 4">
    <name type="scientific">Lachnospira hominis</name>
    <name type="common">ex Liu et al. 2021</name>
    <dbReference type="NCBI Taxonomy" id="2763051"/>
    <lineage>
        <taxon>Bacteria</taxon>
        <taxon>Bacillati</taxon>
        <taxon>Bacillota</taxon>
        <taxon>Clostridia</taxon>
        <taxon>Lachnospirales</taxon>
        <taxon>Lachnospiraceae</taxon>
        <taxon>Lachnospira</taxon>
    </lineage>
</organism>
<dbReference type="PANTHER" id="PTHR37825:SF1">
    <property type="entry name" value="TRNA(MET) CYTIDINE ACETATE LIGASE"/>
    <property type="match status" value="1"/>
</dbReference>
<proteinExistence type="inferred from homology"/>
<name>A0ABR7G0H7_9FIRM</name>
<dbReference type="Pfam" id="PF05636">
    <property type="entry name" value="HIGH_NTase1"/>
    <property type="match status" value="1"/>
</dbReference>
<reference evidence="3 4" key="1">
    <citation type="submission" date="2020-08" db="EMBL/GenBank/DDBJ databases">
        <title>Genome public.</title>
        <authorList>
            <person name="Liu C."/>
            <person name="Sun Q."/>
        </authorList>
    </citation>
    <scope>NUCLEOTIDE SEQUENCE [LARGE SCALE GENOMIC DNA]</scope>
    <source>
        <strain evidence="3 4">NSJ-43</strain>
    </source>
</reference>
<dbReference type="NCBIfam" id="NF010191">
    <property type="entry name" value="PRK13670.1"/>
    <property type="match status" value="1"/>
</dbReference>
<comment type="caution">
    <text evidence="3">The sequence shown here is derived from an EMBL/GenBank/DDBJ whole genome shotgun (WGS) entry which is preliminary data.</text>
</comment>
<comment type="function">
    <text evidence="2">Catalyzes the formation of N(4)-acetylcytidine (ac(4)C) at the wobble position of elongator tRNA(Met), using acetate and ATP as substrates. First activates an acetate ion to form acetyladenylate (Ac-AMP) and then transfers the acetyl group to tRNA to form ac(4)C34.</text>
</comment>
<dbReference type="Gene3D" id="3.40.50.620">
    <property type="entry name" value="HUPs"/>
    <property type="match status" value="1"/>
</dbReference>
<dbReference type="InterPro" id="IPR014729">
    <property type="entry name" value="Rossmann-like_a/b/a_fold"/>
</dbReference>
<evidence type="ECO:0000256" key="1">
    <source>
        <dbReference type="ARBA" id="ARBA00022694"/>
    </source>
</evidence>
<keyword evidence="2" id="KW-0820">tRNA-binding</keyword>
<dbReference type="HAMAP" id="MF_01539">
    <property type="entry name" value="TmcAL"/>
    <property type="match status" value="1"/>
</dbReference>
<protein>
    <recommendedName>
        <fullName evidence="2">tRNA(Met) cytidine acetate ligase</fullName>
        <ecNumber evidence="2">6.3.4.-</ecNumber>
    </recommendedName>
</protein>
<dbReference type="Proteomes" id="UP000628463">
    <property type="component" value="Unassembled WGS sequence"/>
</dbReference>
<comment type="similarity">
    <text evidence="2">Belongs to the TmcAL family.</text>
</comment>
<comment type="catalytic activity">
    <reaction evidence="2">
        <text>cytidine(34) in elongator tRNA(Met) + acetate + ATP = N(4)-acetylcytidine(34) in elongator tRNA(Met) + AMP + diphosphate</text>
        <dbReference type="Rhea" id="RHEA:58144"/>
        <dbReference type="Rhea" id="RHEA-COMP:10693"/>
        <dbReference type="Rhea" id="RHEA-COMP:10694"/>
        <dbReference type="ChEBI" id="CHEBI:30089"/>
        <dbReference type="ChEBI" id="CHEBI:30616"/>
        <dbReference type="ChEBI" id="CHEBI:33019"/>
        <dbReference type="ChEBI" id="CHEBI:74900"/>
        <dbReference type="ChEBI" id="CHEBI:82748"/>
        <dbReference type="ChEBI" id="CHEBI:456215"/>
    </reaction>
</comment>
<keyword evidence="2" id="KW-0067">ATP-binding</keyword>
<feature type="binding site" evidence="2">
    <location>
        <begin position="10"/>
        <end position="23"/>
    </location>
    <ligand>
        <name>ATP</name>
        <dbReference type="ChEBI" id="CHEBI:30616"/>
    </ligand>
</feature>
<keyword evidence="2" id="KW-0694">RNA-binding</keyword>
<feature type="binding site" evidence="2">
    <location>
        <position position="166"/>
    </location>
    <ligand>
        <name>ATP</name>
        <dbReference type="ChEBI" id="CHEBI:30616"/>
    </ligand>
</feature>
<comment type="subcellular location">
    <subcellularLocation>
        <location evidence="2">Cytoplasm</location>
    </subcellularLocation>
</comment>
<sequence>MQNIKAAGLVTEYNPFHNGHLYHLQKSLEITNADIAIAVMSGNFVQRGIPAITDKYKRCRAAVDSGVNLVVELPLFYAVSSAEIFAAGAVATLNALNASFISFGCENADIQMLKKIAITLVNEPDEYKKHLKKALTCGDSFPTARAKALSEFFKSDDISRLISSPNNILAIEYIKEIIKSESAVTPVALTRKISGYHDNEIHENIASASAIRKILHDSGIHKNNDSRCKNIKELQNVMPEAMYNILASESQNNALIYADDFSSMLNYKISNIFYIAKYNKNACIETLCAYHDINKDLACRIYSSFTGCDSFNGFIEKIKTRGFTYSRLSRCLMHIILDIKKENISQYESLPYIRILGFDKKGREYLSQIKKTCPVPIITKAADYKNLLTDDIHAASLYNQIVYTKSGTINKDEFRQPLYIK</sequence>
<evidence type="ECO:0000313" key="4">
    <source>
        <dbReference type="Proteomes" id="UP000628463"/>
    </source>
</evidence>
<keyword evidence="2" id="KW-0963">Cytoplasm</keyword>
<dbReference type="SUPFAM" id="SSF52374">
    <property type="entry name" value="Nucleotidylyl transferase"/>
    <property type="match status" value="1"/>
</dbReference>